<dbReference type="AlphaFoldDB" id="A0A210QLZ3"/>
<proteinExistence type="predicted"/>
<evidence type="ECO:0000313" key="1">
    <source>
        <dbReference type="EMBL" id="OWF49755.1"/>
    </source>
</evidence>
<gene>
    <name evidence="1" type="ORF">KP79_PYT22510</name>
</gene>
<dbReference type="SUPFAM" id="SSF52266">
    <property type="entry name" value="SGNH hydrolase"/>
    <property type="match status" value="1"/>
</dbReference>
<keyword evidence="2" id="KW-1185">Reference proteome</keyword>
<dbReference type="Proteomes" id="UP000242188">
    <property type="component" value="Unassembled WGS sequence"/>
</dbReference>
<name>A0A210QLZ3_MIZYE</name>
<dbReference type="Gene3D" id="3.40.50.1110">
    <property type="entry name" value="SGNH hydrolase"/>
    <property type="match status" value="1"/>
</dbReference>
<dbReference type="InterPro" id="IPR036514">
    <property type="entry name" value="SGNH_hydro_sf"/>
</dbReference>
<comment type="caution">
    <text evidence="1">The sequence shown here is derived from an EMBL/GenBank/DDBJ whole genome shotgun (WGS) entry which is preliminary data.</text>
</comment>
<reference evidence="1 2" key="1">
    <citation type="journal article" date="2017" name="Nat. Ecol. Evol.">
        <title>Scallop genome provides insights into evolution of bilaterian karyotype and development.</title>
        <authorList>
            <person name="Wang S."/>
            <person name="Zhang J."/>
            <person name="Jiao W."/>
            <person name="Li J."/>
            <person name="Xun X."/>
            <person name="Sun Y."/>
            <person name="Guo X."/>
            <person name="Huan P."/>
            <person name="Dong B."/>
            <person name="Zhang L."/>
            <person name="Hu X."/>
            <person name="Sun X."/>
            <person name="Wang J."/>
            <person name="Zhao C."/>
            <person name="Wang Y."/>
            <person name="Wang D."/>
            <person name="Huang X."/>
            <person name="Wang R."/>
            <person name="Lv J."/>
            <person name="Li Y."/>
            <person name="Zhang Z."/>
            <person name="Liu B."/>
            <person name="Lu W."/>
            <person name="Hui Y."/>
            <person name="Liang J."/>
            <person name="Zhou Z."/>
            <person name="Hou R."/>
            <person name="Li X."/>
            <person name="Liu Y."/>
            <person name="Li H."/>
            <person name="Ning X."/>
            <person name="Lin Y."/>
            <person name="Zhao L."/>
            <person name="Xing Q."/>
            <person name="Dou J."/>
            <person name="Li Y."/>
            <person name="Mao J."/>
            <person name="Guo H."/>
            <person name="Dou H."/>
            <person name="Li T."/>
            <person name="Mu C."/>
            <person name="Jiang W."/>
            <person name="Fu Q."/>
            <person name="Fu X."/>
            <person name="Miao Y."/>
            <person name="Liu J."/>
            <person name="Yu Q."/>
            <person name="Li R."/>
            <person name="Liao H."/>
            <person name="Li X."/>
            <person name="Kong Y."/>
            <person name="Jiang Z."/>
            <person name="Chourrout D."/>
            <person name="Li R."/>
            <person name="Bao Z."/>
        </authorList>
    </citation>
    <scope>NUCLEOTIDE SEQUENCE [LARGE SCALE GENOMIC DNA]</scope>
    <source>
        <strain evidence="1 2">PY_sf001</strain>
    </source>
</reference>
<protein>
    <recommendedName>
        <fullName evidence="3">SGNH hydrolase-type esterase domain-containing protein</fullName>
    </recommendedName>
</protein>
<accession>A0A210QLZ3</accession>
<organism evidence="1 2">
    <name type="scientific">Mizuhopecten yessoensis</name>
    <name type="common">Japanese scallop</name>
    <name type="synonym">Patinopecten yessoensis</name>
    <dbReference type="NCBI Taxonomy" id="6573"/>
    <lineage>
        <taxon>Eukaryota</taxon>
        <taxon>Metazoa</taxon>
        <taxon>Spiralia</taxon>
        <taxon>Lophotrochozoa</taxon>
        <taxon>Mollusca</taxon>
        <taxon>Bivalvia</taxon>
        <taxon>Autobranchia</taxon>
        <taxon>Pteriomorphia</taxon>
        <taxon>Pectinida</taxon>
        <taxon>Pectinoidea</taxon>
        <taxon>Pectinidae</taxon>
        <taxon>Mizuhopecten</taxon>
    </lineage>
</organism>
<evidence type="ECO:0000313" key="2">
    <source>
        <dbReference type="Proteomes" id="UP000242188"/>
    </source>
</evidence>
<evidence type="ECO:0008006" key="3">
    <source>
        <dbReference type="Google" id="ProtNLM"/>
    </source>
</evidence>
<dbReference type="EMBL" id="NEDP02002959">
    <property type="protein sequence ID" value="OWF49755.1"/>
    <property type="molecule type" value="Genomic_DNA"/>
</dbReference>
<sequence>MKREVAAARPDIIILHLGANDISPSRRPGDIADAVISLVEEFRALGCIVRVVEFFATWQCIQSTRPDHPYVPPESPYS</sequence>